<evidence type="ECO:0000256" key="2">
    <source>
        <dbReference type="SAM" id="Phobius"/>
    </source>
</evidence>
<dbReference type="OrthoDB" id="241974at2759"/>
<dbReference type="SUPFAM" id="SSF50998">
    <property type="entry name" value="Quinoprotein alcohol dehydrogenase-like"/>
    <property type="match status" value="2"/>
</dbReference>
<dbReference type="RefSeq" id="XP_029226017.1">
    <property type="nucleotide sequence ID" value="XM_029373870.1"/>
</dbReference>
<gene>
    <name evidence="4" type="ORF">Tco025E_07003</name>
</gene>
<keyword evidence="2" id="KW-1133">Transmembrane helix</keyword>
<evidence type="ECO:0000313" key="4">
    <source>
        <dbReference type="EMBL" id="RNF09339.1"/>
    </source>
</evidence>
<feature type="compositionally biased region" description="Low complexity" evidence="1">
    <location>
        <begin position="1541"/>
        <end position="1550"/>
    </location>
</feature>
<dbReference type="InterPro" id="IPR015943">
    <property type="entry name" value="WD40/YVTN_repeat-like_dom_sf"/>
</dbReference>
<evidence type="ECO:0000259" key="3">
    <source>
        <dbReference type="Pfam" id="PF13360"/>
    </source>
</evidence>
<evidence type="ECO:0000313" key="5">
    <source>
        <dbReference type="Proteomes" id="UP000284403"/>
    </source>
</evidence>
<dbReference type="CDD" id="cd12087">
    <property type="entry name" value="TM_EGFR-like"/>
    <property type="match status" value="1"/>
</dbReference>
<reference evidence="4 5" key="1">
    <citation type="journal article" date="2018" name="BMC Genomics">
        <title>Genomic comparison of Trypanosoma conorhini and Trypanosoma rangeli to Trypanosoma cruzi strains of high and low virulence.</title>
        <authorList>
            <person name="Bradwell K.R."/>
            <person name="Koparde V.N."/>
            <person name="Matveyev A.V."/>
            <person name="Serrano M.G."/>
            <person name="Alves J.M."/>
            <person name="Parikh H."/>
            <person name="Huang B."/>
            <person name="Lee V."/>
            <person name="Espinosa-Alvarez O."/>
            <person name="Ortiz P.A."/>
            <person name="Costa-Martins A.G."/>
            <person name="Teixeira M.M."/>
            <person name="Buck G.A."/>
        </authorList>
    </citation>
    <scope>NUCLEOTIDE SEQUENCE [LARGE SCALE GENOMIC DNA]</scope>
    <source>
        <strain evidence="4 5">025E</strain>
    </source>
</reference>
<organism evidence="4 5">
    <name type="scientific">Trypanosoma conorhini</name>
    <dbReference type="NCBI Taxonomy" id="83891"/>
    <lineage>
        <taxon>Eukaryota</taxon>
        <taxon>Discoba</taxon>
        <taxon>Euglenozoa</taxon>
        <taxon>Kinetoplastea</taxon>
        <taxon>Metakinetoplastina</taxon>
        <taxon>Trypanosomatida</taxon>
        <taxon>Trypanosomatidae</taxon>
        <taxon>Trypanosoma</taxon>
    </lineage>
</organism>
<feature type="domain" description="Pyrrolo-quinoline quinone repeat" evidence="3">
    <location>
        <begin position="258"/>
        <end position="336"/>
    </location>
</feature>
<feature type="transmembrane region" description="Helical" evidence="2">
    <location>
        <begin position="1405"/>
        <end position="1430"/>
    </location>
</feature>
<feature type="region of interest" description="Disordered" evidence="1">
    <location>
        <begin position="1450"/>
        <end position="1579"/>
    </location>
</feature>
<dbReference type="Proteomes" id="UP000284403">
    <property type="component" value="Unassembled WGS sequence"/>
</dbReference>
<dbReference type="EMBL" id="MKKU01000512">
    <property type="protein sequence ID" value="RNF09339.1"/>
    <property type="molecule type" value="Genomic_DNA"/>
</dbReference>
<evidence type="ECO:0000256" key="1">
    <source>
        <dbReference type="SAM" id="MobiDB-lite"/>
    </source>
</evidence>
<protein>
    <recommendedName>
        <fullName evidence="3">Pyrrolo-quinoline quinone repeat domain-containing protein</fullName>
    </recommendedName>
</protein>
<keyword evidence="2" id="KW-0812">Transmembrane</keyword>
<accession>A0A3R7MWZ8</accession>
<sequence>MAGWDQTNDTVVNLVAVTAGGERTTFDVPQETSILASLSTTNAVAFFGEKSIITLGGLDGSNMKFLLPQTCDGTKLRGVSRGDSVSGVSLVWYSGEARDCIFVLDAKGKPPTFLAGLGGKYSDVVNVRYGNSFGLLTSTSFSVLSYDGTVVDSADVNNPAYVSSLSSSDSGQGIFVVISAENVVTCFQVSGLLRVWNYTLHSASRAPVTYYNEGIFISTETGPFFLTLEELTYPCRDRAFFNVTRLPMEGRSTLHTKVVVDEEYAIAFVTTYDTFYAFDAMTGEVIWQRQDLLAVADTVVIQEGMVVVVSTESSGVVFLNPFTGASLLHVANTGPRSGEIYLSADKTVMGFGGVMSTAINITDYAHYFSGVRANRPKRPAPPAYRPYNYGPNDRPNDCSKPDSAGMPIYTSLPQLWASASHYGQTGAKQSVLAMTPGQRSGWVASLSERTVYIARALEGAFAETTRFTLKKTGCDVLNLYAINSERAYVSVRCAKETYFYNTSGAQIGSIKRAAKNSISVVVKSSGYFVNSDNVIEAVSLTSFQPLPASPGKAKCTTEFDLLAAPRLERFLFVCHGVGVQVLDYASLAQIGSTITAGTDQDRFTMYEVDESLAVAVACGESASGVYMVAFTLDTTAKLVVHNETAKGTPFCGVRYPAYPSNADPVIVFAYPNGYKTWVVKGGQIKLSEVVPNTYPAAITSHGVIYYNTGYDYYFRAYGASKSSLLISSQAKPSGSMMVKGADGFKVTPLAIIYGNGFSFAVDTSVANPTAHWGDNGMIQFKPATRFVSFPPFVYTTADNSFVGLAILEGSFAVQGNFRMNTALVNNEQRVFLSQTRTIGCMSLDGRVLWNLGFSNVNSPYITFSPVVLSNSDFALVSGGVLAAAIINKRTGAVARTFLFERCKVAPDSPDAHVVVNGTLVYVGIVGWSCVHIVDLNLQNTSGKITGPEVKVLEVEGVMAGLLPGYPLLARVEYANHLVFAMEPEGGDKKRPTVVVYRVDDVSSSSWTRLWGTSVRLDLGSVSTYGYFLYTAAGAVLNVYDLLTGRYVWGYIFETGVAGPVLGADRTLYVATQGGLQSLRSPLSIPWSLRRMGNITFPKRRAESPSTTVVGPVRTPYGHVLFSNAAGTVAYAHEREGPATKLAWYAEKAIYRFGRSALNATAVVGLFDATDGTGFLDLTSGRMLWLSGVYPSSGITNGVALPPAPFFVCSFVMSSPTCRRVPLSLIAPRHALPLYRYESEPTETTPPDWDPIYPDSSGSVPLHPSPRCVSMMHAYIPPFANCVDKAIATIYTNGRATELECPNSLVLINNCKHALQELADACPDVAASVMDNWKRQTLDETSPLGLCKPAEAEARCHTKDDSILSFTCTLVSLEFILNGYENPIGYELGYQLPTFFFPTKPKTVNVAAIVGGVMTALVVIAIGAAVGVYYYRRKKKVRDARFFDDDVDASLLGSERNDQPMKPISNRSHTYSSKEGSINAGGEASRAQQQQQQQQTPPLSSPPAPNGGFPATREAAAVRTPAAPAHAPAVAVGPKKMPPKMPMKMPGKMPPTKALGPKLPPQMAAAKRPVHGGPIIDDDL</sequence>
<dbReference type="InterPro" id="IPR002372">
    <property type="entry name" value="PQQ_rpt_dom"/>
</dbReference>
<name>A0A3R7MWZ8_9TRYP</name>
<feature type="compositionally biased region" description="Low complexity" evidence="1">
    <location>
        <begin position="1509"/>
        <end position="1534"/>
    </location>
</feature>
<dbReference type="Gene3D" id="2.130.10.10">
    <property type="entry name" value="YVTN repeat-like/Quinoprotein amine dehydrogenase"/>
    <property type="match status" value="1"/>
</dbReference>
<feature type="compositionally biased region" description="Polar residues" evidence="1">
    <location>
        <begin position="1464"/>
        <end position="1475"/>
    </location>
</feature>
<comment type="caution">
    <text evidence="4">The sequence shown here is derived from an EMBL/GenBank/DDBJ whole genome shotgun (WGS) entry which is preliminary data.</text>
</comment>
<keyword evidence="2" id="KW-0472">Membrane</keyword>
<proteinExistence type="predicted"/>
<dbReference type="GeneID" id="40320614"/>
<dbReference type="Pfam" id="PF13360">
    <property type="entry name" value="PQQ_2"/>
    <property type="match status" value="1"/>
</dbReference>
<keyword evidence="5" id="KW-1185">Reference proteome</keyword>
<dbReference type="InterPro" id="IPR011047">
    <property type="entry name" value="Quinoprotein_ADH-like_sf"/>
</dbReference>